<dbReference type="Pfam" id="PF09424">
    <property type="entry name" value="YqeY"/>
    <property type="match status" value="1"/>
</dbReference>
<evidence type="ECO:0000313" key="2">
    <source>
        <dbReference type="Proteomes" id="UP000184512"/>
    </source>
</evidence>
<organism evidence="1 2">
    <name type="scientific">Tessaracoccus bendigoensis DSM 12906</name>
    <dbReference type="NCBI Taxonomy" id="1123357"/>
    <lineage>
        <taxon>Bacteria</taxon>
        <taxon>Bacillati</taxon>
        <taxon>Actinomycetota</taxon>
        <taxon>Actinomycetes</taxon>
        <taxon>Propionibacteriales</taxon>
        <taxon>Propionibacteriaceae</taxon>
        <taxon>Tessaracoccus</taxon>
    </lineage>
</organism>
<dbReference type="AlphaFoldDB" id="A0A1M6G9X0"/>
<evidence type="ECO:0008006" key="3">
    <source>
        <dbReference type="Google" id="ProtNLM"/>
    </source>
</evidence>
<dbReference type="PANTHER" id="PTHR28055">
    <property type="entry name" value="ALTERED INHERITANCE OF MITOCHONDRIA PROTEIN 41, MITOCHONDRIAL"/>
    <property type="match status" value="1"/>
</dbReference>
<dbReference type="InterPro" id="IPR019004">
    <property type="entry name" value="YqeY/Aim41"/>
</dbReference>
<protein>
    <recommendedName>
        <fullName evidence="3">Glutamyl-tRNA amidotransferase</fullName>
    </recommendedName>
</protein>
<evidence type="ECO:0000313" key="1">
    <source>
        <dbReference type="EMBL" id="SHJ06729.1"/>
    </source>
</evidence>
<gene>
    <name evidence="1" type="ORF">SAMN02745244_01650</name>
</gene>
<dbReference type="InterPro" id="IPR042184">
    <property type="entry name" value="YqeY/Aim41_N"/>
</dbReference>
<sequence>MGASKDRLKKDLAAAMRAKDEVAKSTIRMVLAAITVEEVAGATPRALSDEEELDVVAKELRKRRDSAETYASAGRVDLAEKETAEAGLIAAYLPVPLTPEELAVLVDEAFAALGEEPTMKQMGTLIKAVTAKAGGRAEGKEIATLVRQRLSR</sequence>
<proteinExistence type="predicted"/>
<dbReference type="EMBL" id="FQZG01000025">
    <property type="protein sequence ID" value="SHJ06729.1"/>
    <property type="molecule type" value="Genomic_DNA"/>
</dbReference>
<keyword evidence="2" id="KW-1185">Reference proteome</keyword>
<dbReference type="Proteomes" id="UP000184512">
    <property type="component" value="Unassembled WGS sequence"/>
</dbReference>
<dbReference type="InterPro" id="IPR003789">
    <property type="entry name" value="Asn/Gln_tRNA_amidoTrase-B-like"/>
</dbReference>
<dbReference type="Gene3D" id="1.10.10.410">
    <property type="match status" value="1"/>
</dbReference>
<dbReference type="GO" id="GO:0016884">
    <property type="term" value="F:carbon-nitrogen ligase activity, with glutamine as amido-N-donor"/>
    <property type="evidence" value="ECO:0007669"/>
    <property type="project" value="InterPro"/>
</dbReference>
<reference evidence="1 2" key="1">
    <citation type="submission" date="2016-11" db="EMBL/GenBank/DDBJ databases">
        <authorList>
            <person name="Jaros S."/>
            <person name="Januszkiewicz K."/>
            <person name="Wedrychowicz H."/>
        </authorList>
    </citation>
    <scope>NUCLEOTIDE SEQUENCE [LARGE SCALE GENOMIC DNA]</scope>
    <source>
        <strain evidence="1 2">DSM 12906</strain>
    </source>
</reference>
<dbReference type="STRING" id="1123357.SAMN02745244_01650"/>
<dbReference type="OrthoDB" id="5244551at2"/>
<dbReference type="RefSeq" id="WP_073187040.1">
    <property type="nucleotide sequence ID" value="NZ_FQZG01000025.1"/>
</dbReference>
<dbReference type="PANTHER" id="PTHR28055:SF1">
    <property type="entry name" value="ALTERED INHERITANCE OF MITOCHONDRIA PROTEIN 41, MITOCHONDRIAL"/>
    <property type="match status" value="1"/>
</dbReference>
<name>A0A1M6G9X0_9ACTN</name>
<dbReference type="Gene3D" id="1.10.1510.10">
    <property type="entry name" value="Uncharacterised protein YqeY/AIM41 PF09424, N-terminal domain"/>
    <property type="match status" value="1"/>
</dbReference>
<dbReference type="InterPro" id="IPR023168">
    <property type="entry name" value="GatB_Yqey_C_2"/>
</dbReference>
<dbReference type="SUPFAM" id="SSF89095">
    <property type="entry name" value="GatB/YqeY motif"/>
    <property type="match status" value="1"/>
</dbReference>
<accession>A0A1M6G9X0</accession>